<organism evidence="1 2">
    <name type="scientific">Trichonephila inaurata madagascariensis</name>
    <dbReference type="NCBI Taxonomy" id="2747483"/>
    <lineage>
        <taxon>Eukaryota</taxon>
        <taxon>Metazoa</taxon>
        <taxon>Ecdysozoa</taxon>
        <taxon>Arthropoda</taxon>
        <taxon>Chelicerata</taxon>
        <taxon>Arachnida</taxon>
        <taxon>Araneae</taxon>
        <taxon>Araneomorphae</taxon>
        <taxon>Entelegynae</taxon>
        <taxon>Araneoidea</taxon>
        <taxon>Nephilidae</taxon>
        <taxon>Trichonephila</taxon>
        <taxon>Trichonephila inaurata</taxon>
    </lineage>
</organism>
<evidence type="ECO:0000313" key="1">
    <source>
        <dbReference type="EMBL" id="GFS37628.1"/>
    </source>
</evidence>
<protein>
    <submittedName>
        <fullName evidence="1">Uncharacterized protein LOC103524116</fullName>
    </submittedName>
</protein>
<dbReference type="OrthoDB" id="6769082at2759"/>
<keyword evidence="2" id="KW-1185">Reference proteome</keyword>
<dbReference type="AlphaFoldDB" id="A0A8X6M9P8"/>
<dbReference type="EMBL" id="BMAV01024999">
    <property type="protein sequence ID" value="GFS37628.1"/>
    <property type="molecule type" value="Genomic_DNA"/>
</dbReference>
<comment type="caution">
    <text evidence="1">The sequence shown here is derived from an EMBL/GenBank/DDBJ whole genome shotgun (WGS) entry which is preliminary data.</text>
</comment>
<proteinExistence type="predicted"/>
<reference evidence="1" key="1">
    <citation type="submission" date="2020-08" db="EMBL/GenBank/DDBJ databases">
        <title>Multicomponent nature underlies the extraordinary mechanical properties of spider dragline silk.</title>
        <authorList>
            <person name="Kono N."/>
            <person name="Nakamura H."/>
            <person name="Mori M."/>
            <person name="Yoshida Y."/>
            <person name="Ohtoshi R."/>
            <person name="Malay A.D."/>
            <person name="Moran D.A.P."/>
            <person name="Tomita M."/>
            <person name="Numata K."/>
            <person name="Arakawa K."/>
        </authorList>
    </citation>
    <scope>NUCLEOTIDE SEQUENCE</scope>
</reference>
<name>A0A8X6M9P8_9ARAC</name>
<gene>
    <name evidence="1" type="ORF">TNIN_166851</name>
</gene>
<dbReference type="Proteomes" id="UP000886998">
    <property type="component" value="Unassembled WGS sequence"/>
</dbReference>
<accession>A0A8X6M9P8</accession>
<sequence>MNQKRDRLLSDPFSDEEFQRALQKFGGKSAGPDGILPEFILEFGSPRFIPGAATSTSIAAMQLQTKTSGSSERRQDSALSLGERLLRREYFWPEYIPSQTSLKTQHTFLFQFQRLANVFGVSNNRLPIFKPTTFPGHSR</sequence>
<evidence type="ECO:0000313" key="2">
    <source>
        <dbReference type="Proteomes" id="UP000886998"/>
    </source>
</evidence>